<gene>
    <name evidence="3" type="ORF">FDK13_19635</name>
</gene>
<dbReference type="Gene3D" id="3.30.379.10">
    <property type="entry name" value="Chitobiase/beta-hexosaminidase domain 2-like"/>
    <property type="match status" value="1"/>
</dbReference>
<dbReference type="InterPro" id="IPR029018">
    <property type="entry name" value="Hex-like_dom2"/>
</dbReference>
<evidence type="ECO:0000256" key="2">
    <source>
        <dbReference type="SAM" id="Phobius"/>
    </source>
</evidence>
<organism evidence="3 4">
    <name type="scientific">Dyadobacter frigoris</name>
    <dbReference type="NCBI Taxonomy" id="2576211"/>
    <lineage>
        <taxon>Bacteria</taxon>
        <taxon>Pseudomonadati</taxon>
        <taxon>Bacteroidota</taxon>
        <taxon>Cytophagia</taxon>
        <taxon>Cytophagales</taxon>
        <taxon>Spirosomataceae</taxon>
        <taxon>Dyadobacter</taxon>
    </lineage>
</organism>
<dbReference type="AlphaFoldDB" id="A0A4U6D0E3"/>
<name>A0A4U6D0E3_9BACT</name>
<dbReference type="PROSITE" id="PS51257">
    <property type="entry name" value="PROKAR_LIPOPROTEIN"/>
    <property type="match status" value="1"/>
</dbReference>
<dbReference type="GO" id="GO:0005975">
    <property type="term" value="P:carbohydrate metabolic process"/>
    <property type="evidence" value="ECO:0007669"/>
    <property type="project" value="UniProtKB-ARBA"/>
</dbReference>
<protein>
    <submittedName>
        <fullName evidence="3">DUF4838 domain-containing protein</fullName>
    </submittedName>
</protein>
<keyword evidence="2" id="KW-1133">Transmembrane helix</keyword>
<dbReference type="OrthoDB" id="1099022at2"/>
<dbReference type="PANTHER" id="PTHR47406">
    <property type="entry name" value="COAGULATION FACTOR 5/8 TYPE, C-TERMINAL"/>
    <property type="match status" value="1"/>
</dbReference>
<accession>A0A4U6D0E3</accession>
<dbReference type="Pfam" id="PF16126">
    <property type="entry name" value="DUF4838"/>
    <property type="match status" value="1"/>
</dbReference>
<keyword evidence="2" id="KW-0472">Membrane</keyword>
<keyword evidence="2" id="KW-0812">Transmembrane</keyword>
<sequence length="757" mass="86051">MKCFSTIKLSVQICIAVLIAGFFTTFYSCSTSNDLVKNGVSDYKIFVSQKAIEPEKNAAVELQKYIYKISGCKLGITDKTDADDKLIYIGFQQVPSVLITGLDTASFSNEEFIIRSDGKNLLIAGGHSRGTMFGVVTYLTDYLHCRWYTREVIKIPAQPTITLSKIEDRQKPTLQYREPFYHEAYDTQWALHNRTNNHAIPDSLGGAYVTFPFVHTFYQLVSPQKYFARHPEYFAESGGKRLESKGQLCLTNPAVVKAATETVFEWIRTHPEANVYSIDQNDGEGYCECVHCKALDIKEGSHSGTLINFVNQIADTVAKVHPEIALQTLAYDYTEIPPKNLRPADNVMIRLCHYQYCSAHPLGTCDSHKEYINRLEQWKKISKRITIWDYYTQFASFLMPFPNFETMKHDVKFYADHGVVGLFAQGNNVPDDGHGEFTELRAWVFAQLMWNPDKDAQGLIDEFVENVYGDASGYVSQYIKLMHDQVKPASAYFSIWTDPEDTNYLNLKSIQKADSLFTLAKNSTRKDTAVYKRVERAYLPVLFTKLYFYSIGGTAYVQGDLGKEVQDFKRIIAGNRITSLAEMPMVGSIPKFLERVQSKDHFITDWYIIGPFDNEERKGFSTVYAPERGFDTTRTYAGKSADVKWKQYSDNTSGYIDFAKQFTPQKNVVSYAYTKIKLDQAKTVRFGAGSNDGVRVWINGKMVLDRPVLRKAVPNDDIISVPMVKGDNTVLVKVDQTGNKWGFYFAQKNGSDVKKQQ</sequence>
<keyword evidence="4" id="KW-1185">Reference proteome</keyword>
<keyword evidence="1" id="KW-0378">Hydrolase</keyword>
<evidence type="ECO:0000313" key="4">
    <source>
        <dbReference type="Proteomes" id="UP000304900"/>
    </source>
</evidence>
<dbReference type="PANTHER" id="PTHR47406:SF2">
    <property type="entry name" value="ALPHA GLUCURONIDASE N-TERMINAL DOMAIN-CONTAINING PROTEIN"/>
    <property type="match status" value="1"/>
</dbReference>
<proteinExistence type="predicted"/>
<comment type="caution">
    <text evidence="3">The sequence shown here is derived from an EMBL/GenBank/DDBJ whole genome shotgun (WGS) entry which is preliminary data.</text>
</comment>
<dbReference type="SUPFAM" id="SSF55545">
    <property type="entry name" value="beta-N-acetylhexosaminidase-like domain"/>
    <property type="match status" value="1"/>
</dbReference>
<evidence type="ECO:0000313" key="3">
    <source>
        <dbReference type="EMBL" id="TKT90542.1"/>
    </source>
</evidence>
<feature type="transmembrane region" description="Helical" evidence="2">
    <location>
        <begin position="7"/>
        <end position="27"/>
    </location>
</feature>
<dbReference type="InterPro" id="IPR032287">
    <property type="entry name" value="DUF4838"/>
</dbReference>
<dbReference type="EMBL" id="SZVO01000009">
    <property type="protein sequence ID" value="TKT90542.1"/>
    <property type="molecule type" value="Genomic_DNA"/>
</dbReference>
<dbReference type="Gene3D" id="2.60.120.260">
    <property type="entry name" value="Galactose-binding domain-like"/>
    <property type="match status" value="1"/>
</dbReference>
<dbReference type="RefSeq" id="WP_137341710.1">
    <property type="nucleotide sequence ID" value="NZ_SZVO01000009.1"/>
</dbReference>
<evidence type="ECO:0000256" key="1">
    <source>
        <dbReference type="ARBA" id="ARBA00022801"/>
    </source>
</evidence>
<dbReference type="Proteomes" id="UP000304900">
    <property type="component" value="Unassembled WGS sequence"/>
</dbReference>
<dbReference type="GO" id="GO:0016787">
    <property type="term" value="F:hydrolase activity"/>
    <property type="evidence" value="ECO:0007669"/>
    <property type="project" value="UniProtKB-KW"/>
</dbReference>
<reference evidence="3 4" key="1">
    <citation type="submission" date="2019-05" db="EMBL/GenBank/DDBJ databases">
        <title>Dyadobacter AR-3-8 sp. nov., isolated from arctic soil.</title>
        <authorList>
            <person name="Chaudhary D.K."/>
        </authorList>
    </citation>
    <scope>NUCLEOTIDE SEQUENCE [LARGE SCALE GENOMIC DNA]</scope>
    <source>
        <strain evidence="3 4">AR-3-8</strain>
    </source>
</reference>